<name>A0A1Y0HJ01_9BACT</name>
<dbReference type="AlphaFoldDB" id="A0A1Y0HJ01"/>
<reference evidence="3" key="1">
    <citation type="submission" date="2017-05" db="EMBL/GenBank/DDBJ databases">
        <title>Dechlorination kinetics govern the competition between two new strains of the genus Sulfurospirillum.</title>
        <authorList>
            <person name="Buttet G.F."/>
            <person name="Murray A.M."/>
            <person name="Goris T."/>
            <person name="Burion M."/>
            <person name="Lin B."/>
            <person name="Rolle M."/>
            <person name="Maillard J."/>
        </authorList>
    </citation>
    <scope>NUCLEOTIDE SEQUENCE [LARGE SCALE GENOMIC DNA]</scope>
    <source>
        <strain evidence="3">SL2-1</strain>
    </source>
</reference>
<dbReference type="Proteomes" id="UP000196005">
    <property type="component" value="Chromosome"/>
</dbReference>
<keyword evidence="1" id="KW-0472">Membrane</keyword>
<gene>
    <name evidence="2" type="ORF">Sdiek1_0384</name>
</gene>
<accession>A0A1Y0HJ01</accession>
<keyword evidence="1" id="KW-1133">Transmembrane helix</keyword>
<dbReference type="KEGG" id="suls:Sdiek1_0384"/>
<proteinExistence type="predicted"/>
<keyword evidence="1" id="KW-0812">Transmembrane</keyword>
<sequence length="40" mass="4714">MTWFNIIFGTLSFVVAVLAIAKLRYELGYSKYSPQYKEHQ</sequence>
<evidence type="ECO:0000256" key="1">
    <source>
        <dbReference type="SAM" id="Phobius"/>
    </source>
</evidence>
<evidence type="ECO:0000313" key="3">
    <source>
        <dbReference type="Proteomes" id="UP000196005"/>
    </source>
</evidence>
<keyword evidence="3" id="KW-1185">Reference proteome</keyword>
<dbReference type="RefSeq" id="WP_256363563.1">
    <property type="nucleotide sequence ID" value="NZ_CP021416.1"/>
</dbReference>
<organism evidence="2 3">
    <name type="scientific">Sulfurospirillum diekertiae</name>
    <dbReference type="NCBI Taxonomy" id="1854492"/>
    <lineage>
        <taxon>Bacteria</taxon>
        <taxon>Pseudomonadati</taxon>
        <taxon>Campylobacterota</taxon>
        <taxon>Epsilonproteobacteria</taxon>
        <taxon>Campylobacterales</taxon>
        <taxon>Sulfurospirillaceae</taxon>
        <taxon>Sulfurospirillum</taxon>
    </lineage>
</organism>
<feature type="transmembrane region" description="Helical" evidence="1">
    <location>
        <begin position="6"/>
        <end position="25"/>
    </location>
</feature>
<dbReference type="EMBL" id="CP021416">
    <property type="protein sequence ID" value="ARU47566.1"/>
    <property type="molecule type" value="Genomic_DNA"/>
</dbReference>
<evidence type="ECO:0000313" key="2">
    <source>
        <dbReference type="EMBL" id="ARU47566.1"/>
    </source>
</evidence>
<protein>
    <submittedName>
        <fullName evidence="2">Uncharacterized protein</fullName>
    </submittedName>
</protein>